<name>A0A212IWI1_9PROT</name>
<evidence type="ECO:0000256" key="7">
    <source>
        <dbReference type="ARBA" id="ARBA00023146"/>
    </source>
</evidence>
<dbReference type="EC" id="6.1.1.17" evidence="8"/>
<organism evidence="11">
    <name type="scientific">uncultured Alphaproteobacteria bacterium</name>
    <dbReference type="NCBI Taxonomy" id="91750"/>
    <lineage>
        <taxon>Bacteria</taxon>
        <taxon>Pseudomonadati</taxon>
        <taxon>Pseudomonadota</taxon>
        <taxon>Alphaproteobacteria</taxon>
        <taxon>environmental samples</taxon>
    </lineage>
</organism>
<protein>
    <recommendedName>
        <fullName evidence="8">Glutamate--tRNA ligase</fullName>
        <ecNumber evidence="8">6.1.1.17</ecNumber>
    </recommendedName>
    <alternativeName>
        <fullName evidence="8">Glutamyl-tRNA synthetase</fullName>
        <shortName evidence="8">GluRS</shortName>
    </alternativeName>
</protein>
<feature type="short sequence motif" description="'KMSKS' region" evidence="8">
    <location>
        <begin position="238"/>
        <end position="242"/>
    </location>
</feature>
<dbReference type="HAMAP" id="MF_00022">
    <property type="entry name" value="Glu_tRNA_synth_type1"/>
    <property type="match status" value="1"/>
</dbReference>
<proteinExistence type="inferred from homology"/>
<keyword evidence="4 8" id="KW-0547">Nucleotide-binding</keyword>
<dbReference type="PANTHER" id="PTHR43311">
    <property type="entry name" value="GLUTAMATE--TRNA LIGASE"/>
    <property type="match status" value="1"/>
</dbReference>
<evidence type="ECO:0000256" key="6">
    <source>
        <dbReference type="ARBA" id="ARBA00022917"/>
    </source>
</evidence>
<comment type="subcellular location">
    <subcellularLocation>
        <location evidence="8">Cytoplasm</location>
    </subcellularLocation>
</comment>
<keyword evidence="7 8" id="KW-0030">Aminoacyl-tRNA synthetase</keyword>
<comment type="subunit">
    <text evidence="8">Monomer.</text>
</comment>
<dbReference type="InterPro" id="IPR014729">
    <property type="entry name" value="Rossmann-like_a/b/a_fold"/>
</dbReference>
<dbReference type="InterPro" id="IPR049940">
    <property type="entry name" value="GluQ/Sye"/>
</dbReference>
<dbReference type="GO" id="GO:0005737">
    <property type="term" value="C:cytoplasm"/>
    <property type="evidence" value="ECO:0007669"/>
    <property type="project" value="UniProtKB-SubCell"/>
</dbReference>
<dbReference type="NCBIfam" id="TIGR00464">
    <property type="entry name" value="gltX_bact"/>
    <property type="match status" value="1"/>
</dbReference>
<comment type="catalytic activity">
    <reaction evidence="8">
        <text>tRNA(Glu) + L-glutamate + ATP = L-glutamyl-tRNA(Glu) + AMP + diphosphate</text>
        <dbReference type="Rhea" id="RHEA:23540"/>
        <dbReference type="Rhea" id="RHEA-COMP:9663"/>
        <dbReference type="Rhea" id="RHEA-COMP:9680"/>
        <dbReference type="ChEBI" id="CHEBI:29985"/>
        <dbReference type="ChEBI" id="CHEBI:30616"/>
        <dbReference type="ChEBI" id="CHEBI:33019"/>
        <dbReference type="ChEBI" id="CHEBI:78442"/>
        <dbReference type="ChEBI" id="CHEBI:78520"/>
        <dbReference type="ChEBI" id="CHEBI:456215"/>
        <dbReference type="EC" id="6.1.1.17"/>
    </reaction>
</comment>
<dbReference type="InterPro" id="IPR004527">
    <property type="entry name" value="Glu-tRNA-ligase_bac/mito"/>
</dbReference>
<dbReference type="GO" id="GO:0004818">
    <property type="term" value="F:glutamate-tRNA ligase activity"/>
    <property type="evidence" value="ECO:0007669"/>
    <property type="project" value="UniProtKB-UniRule"/>
</dbReference>
<dbReference type="InterPro" id="IPR045462">
    <property type="entry name" value="aa-tRNA-synth_I_cd-bd"/>
</dbReference>
<feature type="short sequence motif" description="'HIGH' region" evidence="8">
    <location>
        <begin position="7"/>
        <end position="17"/>
    </location>
</feature>
<evidence type="ECO:0000256" key="5">
    <source>
        <dbReference type="ARBA" id="ARBA00022840"/>
    </source>
</evidence>
<keyword evidence="2 8" id="KW-0963">Cytoplasm</keyword>
<keyword evidence="5 8" id="KW-0067">ATP-binding</keyword>
<comment type="function">
    <text evidence="8">Catalyzes the attachment of glutamate to tRNA(Glu) in a two-step reaction: glutamate is first activated by ATP to form Glu-AMP and then transferred to the acceptor end of tRNA(Glu).</text>
</comment>
<dbReference type="GO" id="GO:0005524">
    <property type="term" value="F:ATP binding"/>
    <property type="evidence" value="ECO:0007669"/>
    <property type="project" value="UniProtKB-UniRule"/>
</dbReference>
<comment type="caution">
    <text evidence="8">Lacks conserved residue(s) required for the propagation of feature annotation.</text>
</comment>
<dbReference type="SUPFAM" id="SSF48163">
    <property type="entry name" value="An anticodon-binding domain of class I aminoacyl-tRNA synthetases"/>
    <property type="match status" value="1"/>
</dbReference>
<dbReference type="PRINTS" id="PR00987">
    <property type="entry name" value="TRNASYNTHGLU"/>
</dbReference>
<dbReference type="SUPFAM" id="SSF52374">
    <property type="entry name" value="Nucleotidylyl transferase"/>
    <property type="match status" value="1"/>
</dbReference>
<keyword evidence="6 8" id="KW-0648">Protein biosynthesis</keyword>
<sequence>MKVRFAPSPTGYLHIGNARTALINWLFAKAHGGRFLLRMDDTDAERSTPAFAQGIRDDLAWLGLAWDEEASQVARLDRYAEVGERLRADGRIYPCYETPEELEYKRRRQRARGLPPVYDREGATLSPARRAALEAEGRRPHWRFRLDHVETAWDDLVRGRQAYHGAHLSDPVVRRADGTWLYMLPSVIDDADLGVTHVLRGEDHVTNTAVQIQMFAAIGAAAPVFGHVPLITGPGGQGMSKREGSQALRDFRADGIEAAPMLAMLASLGTAEAADPHADLAALVARFDIRHFGRSQPQFDPAELFALNARHLHGLDFPGARAGLAAAGLADADEPFWLAVRANLRRFADARDWWAVIHAPLAPAIADAADAEVCAAAAAALPPEPWDETTWGAIAGAAKAATGKKGRALFHPLRLALTGRENGPELKILLPMIGRARARARLLGETA</sequence>
<feature type="domain" description="Aminoacyl-tRNA synthetase class I anticodon-binding" evidence="10">
    <location>
        <begin position="379"/>
        <end position="442"/>
    </location>
</feature>
<dbReference type="Pfam" id="PF19269">
    <property type="entry name" value="Anticodon_2"/>
    <property type="match status" value="1"/>
</dbReference>
<evidence type="ECO:0000256" key="1">
    <source>
        <dbReference type="ARBA" id="ARBA00007894"/>
    </source>
</evidence>
<dbReference type="EMBL" id="FLUO01000001">
    <property type="protein sequence ID" value="SBV91534.1"/>
    <property type="molecule type" value="Genomic_DNA"/>
</dbReference>
<feature type="binding site" evidence="8">
    <location>
        <position position="241"/>
    </location>
    <ligand>
        <name>ATP</name>
        <dbReference type="ChEBI" id="CHEBI:30616"/>
    </ligand>
</feature>
<dbReference type="AlphaFoldDB" id="A0A212IWI1"/>
<dbReference type="InterPro" id="IPR020751">
    <property type="entry name" value="aa-tRNA-synth_I_codon-bd_sub2"/>
</dbReference>
<dbReference type="GO" id="GO:0000049">
    <property type="term" value="F:tRNA binding"/>
    <property type="evidence" value="ECO:0007669"/>
    <property type="project" value="InterPro"/>
</dbReference>
<evidence type="ECO:0000256" key="3">
    <source>
        <dbReference type="ARBA" id="ARBA00022598"/>
    </source>
</evidence>
<evidence type="ECO:0000259" key="10">
    <source>
        <dbReference type="Pfam" id="PF19269"/>
    </source>
</evidence>
<keyword evidence="3 8" id="KW-0436">Ligase</keyword>
<reference evidence="11" key="1">
    <citation type="submission" date="2016-04" db="EMBL/GenBank/DDBJ databases">
        <authorList>
            <person name="Evans L.H."/>
            <person name="Alamgir A."/>
            <person name="Owens N."/>
            <person name="Weber N.D."/>
            <person name="Virtaneva K."/>
            <person name="Barbian K."/>
            <person name="Babar A."/>
            <person name="Rosenke K."/>
        </authorList>
    </citation>
    <scope>NUCLEOTIDE SEQUENCE</scope>
    <source>
        <strain evidence="11">86</strain>
    </source>
</reference>
<dbReference type="PANTHER" id="PTHR43311:SF2">
    <property type="entry name" value="GLUTAMATE--TRNA LIGASE, MITOCHONDRIAL-RELATED"/>
    <property type="match status" value="1"/>
</dbReference>
<dbReference type="Gene3D" id="3.40.50.620">
    <property type="entry name" value="HUPs"/>
    <property type="match status" value="1"/>
</dbReference>
<comment type="similarity">
    <text evidence="1 8">Belongs to the class-I aminoacyl-tRNA synthetase family. Glutamate--tRNA ligase type 1 subfamily.</text>
</comment>
<dbReference type="PROSITE" id="PS00178">
    <property type="entry name" value="AA_TRNA_LIGASE_I"/>
    <property type="match status" value="1"/>
</dbReference>
<evidence type="ECO:0000256" key="8">
    <source>
        <dbReference type="HAMAP-Rule" id="MF_00022"/>
    </source>
</evidence>
<evidence type="ECO:0000259" key="9">
    <source>
        <dbReference type="Pfam" id="PF00749"/>
    </source>
</evidence>
<feature type="domain" description="Glutamyl/glutaminyl-tRNA synthetase class Ib catalytic" evidence="9">
    <location>
        <begin position="2"/>
        <end position="273"/>
    </location>
</feature>
<dbReference type="Gene3D" id="1.10.10.350">
    <property type="match status" value="1"/>
</dbReference>
<dbReference type="InterPro" id="IPR020058">
    <property type="entry name" value="Glu/Gln-tRNA-synth_Ib_cat-dom"/>
</dbReference>
<dbReference type="InterPro" id="IPR000924">
    <property type="entry name" value="Glu/Gln-tRNA-synth"/>
</dbReference>
<dbReference type="GO" id="GO:0006424">
    <property type="term" value="P:glutamyl-tRNA aminoacylation"/>
    <property type="evidence" value="ECO:0007669"/>
    <property type="project" value="UniProtKB-UniRule"/>
</dbReference>
<accession>A0A212IWI1</accession>
<dbReference type="InterPro" id="IPR008925">
    <property type="entry name" value="aa_tRNA-synth_I_cd-bd_sf"/>
</dbReference>
<evidence type="ECO:0000256" key="4">
    <source>
        <dbReference type="ARBA" id="ARBA00022741"/>
    </source>
</evidence>
<gene>
    <name evidence="8 11" type="primary">gltX</name>
    <name evidence="11" type="ORF">KL86APRO_10138</name>
</gene>
<evidence type="ECO:0000313" key="11">
    <source>
        <dbReference type="EMBL" id="SBV91534.1"/>
    </source>
</evidence>
<dbReference type="InterPro" id="IPR001412">
    <property type="entry name" value="aa-tRNA-synth_I_CS"/>
</dbReference>
<evidence type="ECO:0000256" key="2">
    <source>
        <dbReference type="ARBA" id="ARBA00022490"/>
    </source>
</evidence>
<dbReference type="Pfam" id="PF00749">
    <property type="entry name" value="tRNA-synt_1c"/>
    <property type="match status" value="1"/>
</dbReference>